<evidence type="ECO:0000256" key="1">
    <source>
        <dbReference type="SAM" id="MobiDB-lite"/>
    </source>
</evidence>
<dbReference type="Pfam" id="PF12502">
    <property type="entry name" value="DUF3710"/>
    <property type="match status" value="1"/>
</dbReference>
<sequence length="211" mass="23013">MFRRRRREQTQEASAEAAEMRASGPWDSDEPHPATERIDLGGLRVPPSSDFELRLAVMGDQLVGVIAIQGDSSLQLQALAAPKSGGLWEEVRTKVAGQLTSAEHSDGPFGPEIAGRVQSDGQTRDTRHIGVEGPRWLLMAVVSGPAATDASLAEPFEAYLRDVVVVRGQEPMAKEETIPLRRPNERAAQQAEEEEPGLDPFTRGPEISEIR</sequence>
<dbReference type="Proteomes" id="UP000530928">
    <property type="component" value="Unassembled WGS sequence"/>
</dbReference>
<evidence type="ECO:0000313" key="3">
    <source>
        <dbReference type="Proteomes" id="UP000530928"/>
    </source>
</evidence>
<feature type="compositionally biased region" description="Basic and acidic residues" evidence="1">
    <location>
        <begin position="29"/>
        <end position="39"/>
    </location>
</feature>
<dbReference type="InterPro" id="IPR022183">
    <property type="entry name" value="DUF3710"/>
</dbReference>
<feature type="region of interest" description="Disordered" evidence="1">
    <location>
        <begin position="173"/>
        <end position="211"/>
    </location>
</feature>
<evidence type="ECO:0008006" key="4">
    <source>
        <dbReference type="Google" id="ProtNLM"/>
    </source>
</evidence>
<gene>
    <name evidence="2" type="ORF">HNR30_005803</name>
</gene>
<feature type="region of interest" description="Disordered" evidence="1">
    <location>
        <begin position="1"/>
        <end position="43"/>
    </location>
</feature>
<dbReference type="EMBL" id="JACDUR010000006">
    <property type="protein sequence ID" value="MBA2894431.1"/>
    <property type="molecule type" value="Genomic_DNA"/>
</dbReference>
<evidence type="ECO:0000313" key="2">
    <source>
        <dbReference type="EMBL" id="MBA2894431.1"/>
    </source>
</evidence>
<name>A0A7W0HT72_9ACTN</name>
<proteinExistence type="predicted"/>
<protein>
    <recommendedName>
        <fullName evidence="4">DUF3710 domain-containing protein</fullName>
    </recommendedName>
</protein>
<dbReference type="RefSeq" id="WP_312894708.1">
    <property type="nucleotide sequence ID" value="NZ_BAABAM010000004.1"/>
</dbReference>
<reference evidence="2 3" key="1">
    <citation type="submission" date="2020-07" db="EMBL/GenBank/DDBJ databases">
        <title>Genomic Encyclopedia of Type Strains, Phase IV (KMG-IV): sequencing the most valuable type-strain genomes for metagenomic binning, comparative biology and taxonomic classification.</title>
        <authorList>
            <person name="Goeker M."/>
        </authorList>
    </citation>
    <scope>NUCLEOTIDE SEQUENCE [LARGE SCALE GENOMIC DNA]</scope>
    <source>
        <strain evidence="2 3">DSM 45533</strain>
    </source>
</reference>
<accession>A0A7W0HT72</accession>
<keyword evidence="3" id="KW-1185">Reference proteome</keyword>
<comment type="caution">
    <text evidence="2">The sequence shown here is derived from an EMBL/GenBank/DDBJ whole genome shotgun (WGS) entry which is preliminary data.</text>
</comment>
<organism evidence="2 3">
    <name type="scientific">Nonomuraea soli</name>
    <dbReference type="NCBI Taxonomy" id="1032476"/>
    <lineage>
        <taxon>Bacteria</taxon>
        <taxon>Bacillati</taxon>
        <taxon>Actinomycetota</taxon>
        <taxon>Actinomycetes</taxon>
        <taxon>Streptosporangiales</taxon>
        <taxon>Streptosporangiaceae</taxon>
        <taxon>Nonomuraea</taxon>
    </lineage>
</organism>
<dbReference type="AlphaFoldDB" id="A0A7W0HT72"/>
<feature type="compositionally biased region" description="Basic and acidic residues" evidence="1">
    <location>
        <begin position="173"/>
        <end position="185"/>
    </location>
</feature>